<dbReference type="EC" id="3.5.3.12" evidence="1"/>
<protein>
    <submittedName>
        <fullName evidence="1">Agmatine deiminase</fullName>
        <ecNumber evidence="1">3.5.3.12</ecNumber>
    </submittedName>
</protein>
<comment type="caution">
    <text evidence="1">The sequence shown here is derived from an EMBL/GenBank/DDBJ whole genome shotgun (WGS) entry which is preliminary data.</text>
</comment>
<dbReference type="EMBL" id="SRYA01000061">
    <property type="protein sequence ID" value="TGY91323.1"/>
    <property type="molecule type" value="Genomic_DNA"/>
</dbReference>
<reference evidence="1" key="1">
    <citation type="submission" date="2019-04" db="EMBL/GenBank/DDBJ databases">
        <title>Microbes associate with the intestines of laboratory mice.</title>
        <authorList>
            <person name="Navarre W."/>
            <person name="Wong E."/>
            <person name="Huang K."/>
            <person name="Tropini C."/>
            <person name="Ng K."/>
            <person name="Yu B."/>
        </authorList>
    </citation>
    <scope>NUCLEOTIDE SEQUENCE</scope>
    <source>
        <strain evidence="1">NM01_1-7b</strain>
    </source>
</reference>
<gene>
    <name evidence="1" type="ORF">E5329_21560</name>
</gene>
<evidence type="ECO:0000313" key="1">
    <source>
        <dbReference type="EMBL" id="TGY91323.1"/>
    </source>
</evidence>
<organism evidence="1 2">
    <name type="scientific">Petralouisia muris</name>
    <dbReference type="NCBI Taxonomy" id="3032872"/>
    <lineage>
        <taxon>Bacteria</taxon>
        <taxon>Bacillati</taxon>
        <taxon>Bacillota</taxon>
        <taxon>Clostridia</taxon>
        <taxon>Lachnospirales</taxon>
        <taxon>Lachnospiraceae</taxon>
        <taxon>Petralouisia</taxon>
    </lineage>
</organism>
<dbReference type="Proteomes" id="UP000304953">
    <property type="component" value="Unassembled WGS sequence"/>
</dbReference>
<keyword evidence="1" id="KW-0378">Hydrolase</keyword>
<name>A0AC61RRF0_9FIRM</name>
<accession>A0AC61RRF0</accession>
<proteinExistence type="predicted"/>
<keyword evidence="2" id="KW-1185">Reference proteome</keyword>
<sequence>MGGAGRLIAEFEHHQGTIAMYPFRTDIWRCNAEYMQKYVVELVQRIAKYEHVYLVCRDADISTLDYLTKQNITLVPIEYNDIWARDIGPTFIEENDVIKCINWKFNSWGGLKEGSYYPWDQDDAFADRMAKYLGLESKRINIVLEGGSIHTDGIGTLFTTRSVLLNRNRNPFKSLSYVEDILKKTLYVDKVVWLDQGLALDETNGHIDNIMSVVKPHEVCLAWTDDKKNINYKRVHKAYEVLTKQYDCIIHKIPLPPMQYMTLEETRGLTQNSNAIDRNSGDLLPASYLNFYYVNGGVFLPAFGCMEDAIVLKIFKNIFKDRKIEQVYSREPLLGGGGIHCILHEIPYLR</sequence>
<evidence type="ECO:0000313" key="2">
    <source>
        <dbReference type="Proteomes" id="UP000304953"/>
    </source>
</evidence>